<dbReference type="RefSeq" id="WP_184743438.1">
    <property type="nucleotide sequence ID" value="NZ_JACHJF010000009.1"/>
</dbReference>
<dbReference type="Pfam" id="PF20199">
    <property type="entry name" value="RepSA"/>
    <property type="match status" value="1"/>
</dbReference>
<dbReference type="EMBL" id="JACHJF010000009">
    <property type="protein sequence ID" value="MBB5119786.1"/>
    <property type="molecule type" value="Genomic_DNA"/>
</dbReference>
<sequence length="167" mass="18497">MSLRYGGSTPRLGYSTGGRERGRHGVADTTAGTDHPIKTRAEIEATPTTPHVRTLMRTCWNLGGLPEYTPLRLRPWTHTLGYRGHILTKSRTYSTTYTALRTQRTEHQLGMAVTVHPDTATTDAYWRYSGSGHTPGAALIATGTAEDLARNREIAREARFYARGEPV</sequence>
<dbReference type="Proteomes" id="UP000528608">
    <property type="component" value="Unassembled WGS sequence"/>
</dbReference>
<evidence type="ECO:0000256" key="1">
    <source>
        <dbReference type="SAM" id="MobiDB-lite"/>
    </source>
</evidence>
<accession>A0A7W8BCJ7</accession>
<gene>
    <name evidence="2" type="ORF">FHS36_003220</name>
</gene>
<evidence type="ECO:0000313" key="2">
    <source>
        <dbReference type="EMBL" id="MBB5119786.1"/>
    </source>
</evidence>
<organism evidence="2 3">
    <name type="scientific">Streptomyces eurocidicus</name>
    <name type="common">Streptoverticillium eurocidicus</name>
    <dbReference type="NCBI Taxonomy" id="66423"/>
    <lineage>
        <taxon>Bacteria</taxon>
        <taxon>Bacillati</taxon>
        <taxon>Actinomycetota</taxon>
        <taxon>Actinomycetes</taxon>
        <taxon>Kitasatosporales</taxon>
        <taxon>Streptomycetaceae</taxon>
        <taxon>Streptomyces</taxon>
    </lineage>
</organism>
<evidence type="ECO:0000313" key="3">
    <source>
        <dbReference type="Proteomes" id="UP000528608"/>
    </source>
</evidence>
<proteinExistence type="predicted"/>
<dbReference type="InterPro" id="IPR046828">
    <property type="entry name" value="RepSA"/>
</dbReference>
<name>A0A7W8BCJ7_STREU</name>
<protein>
    <submittedName>
        <fullName evidence="2">Uncharacterized protein</fullName>
    </submittedName>
</protein>
<feature type="region of interest" description="Disordered" evidence="1">
    <location>
        <begin position="1"/>
        <end position="33"/>
    </location>
</feature>
<dbReference type="AlphaFoldDB" id="A0A7W8BCJ7"/>
<comment type="caution">
    <text evidence="2">The sequence shown here is derived from an EMBL/GenBank/DDBJ whole genome shotgun (WGS) entry which is preliminary data.</text>
</comment>
<reference evidence="2 3" key="1">
    <citation type="submission" date="2020-08" db="EMBL/GenBank/DDBJ databases">
        <title>Genomic Encyclopedia of Type Strains, Phase III (KMG-III): the genomes of soil and plant-associated and newly described type strains.</title>
        <authorList>
            <person name="Whitman W."/>
        </authorList>
    </citation>
    <scope>NUCLEOTIDE SEQUENCE [LARGE SCALE GENOMIC DNA]</scope>
    <source>
        <strain evidence="2 3">CECT 3259</strain>
    </source>
</reference>